<reference evidence="1 2" key="1">
    <citation type="submission" date="2019-01" db="EMBL/GenBank/DDBJ databases">
        <title>Sequencing of cultivated peanut Arachis hypogaea provides insights into genome evolution and oil improvement.</title>
        <authorList>
            <person name="Chen X."/>
        </authorList>
    </citation>
    <scope>NUCLEOTIDE SEQUENCE [LARGE SCALE GENOMIC DNA]</scope>
    <source>
        <strain evidence="2">cv. Fuhuasheng</strain>
        <tissue evidence="1">Leaves</tissue>
    </source>
</reference>
<dbReference type="GO" id="GO:0010468">
    <property type="term" value="P:regulation of gene expression"/>
    <property type="evidence" value="ECO:0007669"/>
    <property type="project" value="InterPro"/>
</dbReference>
<keyword evidence="2" id="KW-1185">Reference proteome</keyword>
<dbReference type="AlphaFoldDB" id="A0A445DPD2"/>
<dbReference type="InterPro" id="IPR039349">
    <property type="entry name" value="PRIN2"/>
</dbReference>
<gene>
    <name evidence="1" type="ORF">Ahy_A03g011032</name>
</gene>
<organism evidence="1 2">
    <name type="scientific">Arachis hypogaea</name>
    <name type="common">Peanut</name>
    <dbReference type="NCBI Taxonomy" id="3818"/>
    <lineage>
        <taxon>Eukaryota</taxon>
        <taxon>Viridiplantae</taxon>
        <taxon>Streptophyta</taxon>
        <taxon>Embryophyta</taxon>
        <taxon>Tracheophyta</taxon>
        <taxon>Spermatophyta</taxon>
        <taxon>Magnoliopsida</taxon>
        <taxon>eudicotyledons</taxon>
        <taxon>Gunneridae</taxon>
        <taxon>Pentapetalae</taxon>
        <taxon>rosids</taxon>
        <taxon>fabids</taxon>
        <taxon>Fabales</taxon>
        <taxon>Fabaceae</taxon>
        <taxon>Papilionoideae</taxon>
        <taxon>50 kb inversion clade</taxon>
        <taxon>dalbergioids sensu lato</taxon>
        <taxon>Dalbergieae</taxon>
        <taxon>Pterocarpus clade</taxon>
        <taxon>Arachis</taxon>
    </lineage>
</organism>
<dbReference type="STRING" id="3818.A0A445DPD2"/>
<name>A0A445DPD2_ARAHY</name>
<dbReference type="EMBL" id="SDMP01000003">
    <property type="protein sequence ID" value="RYR65035.1"/>
    <property type="molecule type" value="Genomic_DNA"/>
</dbReference>
<proteinExistence type="predicted"/>
<protein>
    <submittedName>
        <fullName evidence="1">Uncharacterized protein</fullName>
    </submittedName>
</protein>
<dbReference type="Proteomes" id="UP000289738">
    <property type="component" value="Chromosome A03"/>
</dbReference>
<accession>A0A445DPD2</accession>
<sequence>MKLFSSVVASSSSSSSSYSFPTTTLYPLPAALILRTPCLILRHPLPLSPPSLSARTTLPRTLSASPTHNHAYPAPSPHFAQFETRKFKVELLQKLSDDTDEFGNDLDAVVDVCAQIEMFTSLGFWSYNQIFHEFLCKEYGGPGTLLVEPFTDMLVALKKKKLPGAALAARASLLWAQSFVDEDWEVWNSKLK</sequence>
<dbReference type="PANTHER" id="PTHR35987">
    <property type="entry name" value="PROTEIN PLASTID REDOX INSENSITIVE 2, CHLOROPLASTIC-RELATED"/>
    <property type="match status" value="1"/>
</dbReference>
<evidence type="ECO:0000313" key="2">
    <source>
        <dbReference type="Proteomes" id="UP000289738"/>
    </source>
</evidence>
<comment type="caution">
    <text evidence="1">The sequence shown here is derived from an EMBL/GenBank/DDBJ whole genome shotgun (WGS) entry which is preliminary data.</text>
</comment>
<dbReference type="PANTHER" id="PTHR35987:SF3">
    <property type="entry name" value="PROTEIN PLASTID REDOX INSENSITIVE 2-LIKE ISOFORM X1"/>
    <property type="match status" value="1"/>
</dbReference>
<evidence type="ECO:0000313" key="1">
    <source>
        <dbReference type="EMBL" id="RYR65035.1"/>
    </source>
</evidence>